<accession>A0AAD1TDT2</accession>
<dbReference type="PROSITE" id="PS50238">
    <property type="entry name" value="RHOGAP"/>
    <property type="match status" value="1"/>
</dbReference>
<protein>
    <submittedName>
        <fullName evidence="4">SLIT-ROBO Rho GTPase-activating 1 isoform X4</fullName>
    </submittedName>
</protein>
<gene>
    <name evidence="4" type="ORF">PECUL_23A028686</name>
</gene>
<dbReference type="Proteomes" id="UP001295444">
    <property type="component" value="Chromosome 12"/>
</dbReference>
<dbReference type="InterPro" id="IPR008936">
    <property type="entry name" value="Rho_GTPase_activation_prot"/>
</dbReference>
<evidence type="ECO:0000313" key="4">
    <source>
        <dbReference type="EMBL" id="CAH2324806.1"/>
    </source>
</evidence>
<evidence type="ECO:0000256" key="1">
    <source>
        <dbReference type="ARBA" id="ARBA00023054"/>
    </source>
</evidence>
<dbReference type="EMBL" id="OW240923">
    <property type="protein sequence ID" value="CAH2324806.1"/>
    <property type="molecule type" value="Genomic_DNA"/>
</dbReference>
<name>A0AAD1TDT2_PELCU</name>
<dbReference type="SMART" id="SM00324">
    <property type="entry name" value="RhoGAP"/>
    <property type="match status" value="1"/>
</dbReference>
<proteinExistence type="predicted"/>
<dbReference type="PANTHER" id="PTHR14166">
    <property type="entry name" value="SLIT-ROBO RHO GTPASE ACTIVATING PROTEIN"/>
    <property type="match status" value="1"/>
</dbReference>
<dbReference type="Gene3D" id="1.10.555.10">
    <property type="entry name" value="Rho GTPase activation protein"/>
    <property type="match status" value="1"/>
</dbReference>
<dbReference type="InterPro" id="IPR000198">
    <property type="entry name" value="RhoGAP_dom"/>
</dbReference>
<feature type="domain" description="Rho-GAP" evidence="3">
    <location>
        <begin position="146"/>
        <end position="352"/>
    </location>
</feature>
<keyword evidence="1" id="KW-0175">Coiled coil</keyword>
<keyword evidence="5" id="KW-1185">Reference proteome</keyword>
<organism evidence="4 5">
    <name type="scientific">Pelobates cultripes</name>
    <name type="common">Western spadefoot toad</name>
    <dbReference type="NCBI Taxonomy" id="61616"/>
    <lineage>
        <taxon>Eukaryota</taxon>
        <taxon>Metazoa</taxon>
        <taxon>Chordata</taxon>
        <taxon>Craniata</taxon>
        <taxon>Vertebrata</taxon>
        <taxon>Euteleostomi</taxon>
        <taxon>Amphibia</taxon>
        <taxon>Batrachia</taxon>
        <taxon>Anura</taxon>
        <taxon>Pelobatoidea</taxon>
        <taxon>Pelobatidae</taxon>
        <taxon>Pelobates</taxon>
    </lineage>
</organism>
<feature type="region of interest" description="Disordered" evidence="2">
    <location>
        <begin position="279"/>
        <end position="326"/>
    </location>
</feature>
<dbReference type="Pfam" id="PF00620">
    <property type="entry name" value="RhoGAP"/>
    <property type="match status" value="1"/>
</dbReference>
<reference evidence="4" key="1">
    <citation type="submission" date="2022-03" db="EMBL/GenBank/DDBJ databases">
        <authorList>
            <person name="Alioto T."/>
            <person name="Alioto T."/>
            <person name="Gomez Garrido J."/>
        </authorList>
    </citation>
    <scope>NUCLEOTIDE SEQUENCE</scope>
</reference>
<evidence type="ECO:0000313" key="5">
    <source>
        <dbReference type="Proteomes" id="UP001295444"/>
    </source>
</evidence>
<evidence type="ECO:0000256" key="2">
    <source>
        <dbReference type="SAM" id="MobiDB-lite"/>
    </source>
</evidence>
<sequence>MWKESLESVQRWQGEHLPIEEQRLQARVPMQMPMLGEQPRWELVMQLDSLAQRELWLGDAYQVLRWYAVQCVPGMAKYDRPEGKDYNCPGLSELGNAAESRLWDIHDYREAMLNLPMAEDLEPDLIQLAIREWDLGQEYQYLLSSSPSQYILKESGQIIPLIVESCIRFINLYGLQHQGIFRVSGSQVEVNDIKNAFERGEDPLTDDQNNHDINSVAGVLKLYFRGLENPLFPKERFNDLISCIRNLAVLKNGGADGKAVQQKGVVWLQSCLEDALDTAGPSALPDTHPARRTRLPQHLSPSEQTGGRRRKRRSVESGGVDAAAGGSHMTAANQGCGCAARKCSQERGCREM</sequence>
<dbReference type="InterPro" id="IPR051627">
    <property type="entry name" value="SLIT-ROBO_RhoGAP"/>
</dbReference>
<dbReference type="AlphaFoldDB" id="A0AAD1TDT2"/>
<dbReference type="SUPFAM" id="SSF48350">
    <property type="entry name" value="GTPase activation domain, GAP"/>
    <property type="match status" value="1"/>
</dbReference>
<evidence type="ECO:0000259" key="3">
    <source>
        <dbReference type="PROSITE" id="PS50238"/>
    </source>
</evidence>
<dbReference type="GO" id="GO:0007165">
    <property type="term" value="P:signal transduction"/>
    <property type="evidence" value="ECO:0007669"/>
    <property type="project" value="InterPro"/>
</dbReference>